<comment type="similarity">
    <text evidence="3 12">Belongs to the PIGG/PIGN/PIGO family. PIGG subfamily.</text>
</comment>
<evidence type="ECO:0000313" key="14">
    <source>
        <dbReference type="EMBL" id="KFH42436.1"/>
    </source>
</evidence>
<feature type="transmembrane region" description="Helical" evidence="12">
    <location>
        <begin position="778"/>
        <end position="806"/>
    </location>
</feature>
<evidence type="ECO:0000256" key="1">
    <source>
        <dbReference type="ARBA" id="ARBA00004477"/>
    </source>
</evidence>
<dbReference type="STRING" id="857340.A0A086SZA4"/>
<keyword evidence="7 12" id="KW-0812">Transmembrane</keyword>
<dbReference type="Gene3D" id="3.40.720.10">
    <property type="entry name" value="Alkaline Phosphatase, subunit A"/>
    <property type="match status" value="1"/>
</dbReference>
<evidence type="ECO:0000313" key="15">
    <source>
        <dbReference type="Proteomes" id="UP000029964"/>
    </source>
</evidence>
<evidence type="ECO:0000256" key="11">
    <source>
        <dbReference type="ARBA" id="ARBA00023180"/>
    </source>
</evidence>
<feature type="transmembrane region" description="Helical" evidence="12">
    <location>
        <begin position="644"/>
        <end position="664"/>
    </location>
</feature>
<dbReference type="EMBL" id="JPKY01000094">
    <property type="protein sequence ID" value="KFH42436.1"/>
    <property type="molecule type" value="Genomic_DNA"/>
</dbReference>
<evidence type="ECO:0000256" key="3">
    <source>
        <dbReference type="ARBA" id="ARBA00005315"/>
    </source>
</evidence>
<evidence type="ECO:0000256" key="8">
    <source>
        <dbReference type="ARBA" id="ARBA00022824"/>
    </source>
</evidence>
<dbReference type="Proteomes" id="UP000029964">
    <property type="component" value="Unassembled WGS sequence"/>
</dbReference>
<evidence type="ECO:0000256" key="5">
    <source>
        <dbReference type="ARBA" id="ARBA00022502"/>
    </source>
</evidence>
<dbReference type="AlphaFoldDB" id="A0A086SZA4"/>
<sequence>MTQKSLVSTLLLVTANLLIPLAILTFASGFFPYKPFLPGLAEYEPLDFGPPPTGPFDKLVFMVVDALRRLLIRDGNALPYTANARAPTVTMPRIKSITTGSIPSFVDLILNIDEGDTSSSLAAQDTWLAQLKAKDAGKLLMYGDDTWLKLFPDTFDRVDGTSSFFVSDFTEVDNNVTRNVAGELENNDWGLMVLHYLGLDHIGHKSGPRSSNMVPKQREMDEIVQTIFEAMESKEHLQSTLFVLCGDHGMNDAGNHGASSPGETSPALVFMSPKIRDLGLTFSAPTEPKGEFEYYSMVEQSDLAPTIAALLGFPVSKNNLGAFIPDFLPFWPDANDKVQILIRNARQILHIVTAAFGPDLFLAGSATDPCKLEATDISELACEWQSVSQQAPSIANSKELDPAWLSTMSAWLRKAQDLMSSMASNYDMPKLILGQVLAVVAVISGVLAVLWTGNRGKHALVPLFLVTTVYGIMMFASSYVEEEHHFWYWSSTLWLTYLGARSIQRWGILDPLLTALRLTDQSDIRTRRVSSMIFPLTALTILRLIRSWNQTGQKFAGEPDIVKLFLLPHPKLLWPLVIAMYMLLSVRILPGLRDGLPYMAATSLTALLVPSAFAFKLAFTAEDAPELVSGFAEELLRIFGGQSLLFRARLVFVLLGVCAAFGVYRSPTGSPRAVGASGESPSLLPSSSWGKLTSLAMKAQLLHHLYTLLAMTQSRATNIPILLLSTFMLNSLQSTHLSVPEITVTSILLQFTTFFAYGGSNAISSVDLSSAYNGISGFNVLAVGLLTLIGNWAGPIFWTSATNLLLLERYHGKHGEERVFTRHAALLTAFTTASMACVMAACTALRTHLFIWTVFSPKYLYCMAWSLGQHLLINIGFGGFLFWLGAR</sequence>
<comment type="pathway">
    <text evidence="2 12">Glycolipid biosynthesis; glycosylphosphatidylinositol-anchor biosynthesis.</text>
</comment>
<keyword evidence="5 12" id="KW-0337">GPI-anchor biosynthesis</keyword>
<dbReference type="InterPro" id="IPR045687">
    <property type="entry name" value="PIGG/GPI7_C"/>
</dbReference>
<keyword evidence="9 12" id="KW-1133">Transmembrane helix</keyword>
<feature type="transmembrane region" description="Helical" evidence="12">
    <location>
        <begin position="596"/>
        <end position="619"/>
    </location>
</feature>
<dbReference type="Pfam" id="PF01663">
    <property type="entry name" value="Phosphodiest"/>
    <property type="match status" value="1"/>
</dbReference>
<dbReference type="InterPro" id="IPR037674">
    <property type="entry name" value="PIG-G_N"/>
</dbReference>
<keyword evidence="11" id="KW-0325">Glycoprotein</keyword>
<dbReference type="GO" id="GO:0006506">
    <property type="term" value="P:GPI anchor biosynthetic process"/>
    <property type="evidence" value="ECO:0007669"/>
    <property type="project" value="UniProtKB-UniPathway"/>
</dbReference>
<dbReference type="InterPro" id="IPR039527">
    <property type="entry name" value="PIGG/GPI7"/>
</dbReference>
<feature type="domain" description="GPI ethanolamine phosphate transferase 2 C-terminal" evidence="13">
    <location>
        <begin position="423"/>
        <end position="886"/>
    </location>
</feature>
<evidence type="ECO:0000256" key="4">
    <source>
        <dbReference type="ARBA" id="ARBA00020830"/>
    </source>
</evidence>
<evidence type="ECO:0000256" key="10">
    <source>
        <dbReference type="ARBA" id="ARBA00023136"/>
    </source>
</evidence>
<dbReference type="CDD" id="cd16024">
    <property type="entry name" value="GPI_EPT_2"/>
    <property type="match status" value="1"/>
</dbReference>
<feature type="transmembrane region" description="Helical" evidence="12">
    <location>
        <begin position="737"/>
        <end position="758"/>
    </location>
</feature>
<dbReference type="OrthoDB" id="272139at2759"/>
<proteinExistence type="inferred from homology"/>
<evidence type="ECO:0000256" key="9">
    <source>
        <dbReference type="ARBA" id="ARBA00022989"/>
    </source>
</evidence>
<evidence type="ECO:0000256" key="7">
    <source>
        <dbReference type="ARBA" id="ARBA00022692"/>
    </source>
</evidence>
<reference evidence="15" key="1">
    <citation type="journal article" date="2014" name="Genome Announc.">
        <title>Genome sequence and annotation of Acremonium chrysogenum, producer of the beta-lactam antibiotic cephalosporin C.</title>
        <authorList>
            <person name="Terfehr D."/>
            <person name="Dahlmann T.A."/>
            <person name="Specht T."/>
            <person name="Zadra I."/>
            <person name="Kuernsteiner H."/>
            <person name="Kueck U."/>
        </authorList>
    </citation>
    <scope>NUCLEOTIDE SEQUENCE [LARGE SCALE GENOMIC DNA]</scope>
    <source>
        <strain evidence="15">ATCC 11550 / CBS 779.69 / DSM 880 / IAM 14645 / JCM 23072 / IMI 49137</strain>
    </source>
</reference>
<dbReference type="InterPro" id="IPR002591">
    <property type="entry name" value="Phosphodiest/P_Trfase"/>
</dbReference>
<dbReference type="GO" id="GO:0005789">
    <property type="term" value="C:endoplasmic reticulum membrane"/>
    <property type="evidence" value="ECO:0007669"/>
    <property type="project" value="UniProtKB-SubCell"/>
</dbReference>
<dbReference type="GO" id="GO:0051267">
    <property type="term" value="F:CP2 mannose-ethanolamine phosphotransferase activity"/>
    <property type="evidence" value="ECO:0007669"/>
    <property type="project" value="TreeGrafter"/>
</dbReference>
<comment type="caution">
    <text evidence="14">The sequence shown here is derived from an EMBL/GenBank/DDBJ whole genome shotgun (WGS) entry which is preliminary data.</text>
</comment>
<accession>A0A086SZA4</accession>
<keyword evidence="6 12" id="KW-0808">Transferase</keyword>
<dbReference type="SUPFAM" id="SSF53649">
    <property type="entry name" value="Alkaline phosphatase-like"/>
    <property type="match status" value="1"/>
</dbReference>
<dbReference type="PANTHER" id="PTHR23072:SF0">
    <property type="entry name" value="GPI ETHANOLAMINE PHOSPHATE TRANSFERASE 2"/>
    <property type="match status" value="1"/>
</dbReference>
<comment type="function">
    <text evidence="12">Ethanolamine phosphate transferase involved in glycosylphosphatidylinositol-anchor biosynthesis. Transfers ethanolamine phosphate to the GPI second mannose.</text>
</comment>
<name>A0A086SZA4_HAPC1</name>
<organism evidence="14 15">
    <name type="scientific">Hapsidospora chrysogenum (strain ATCC 11550 / CBS 779.69 / DSM 880 / IAM 14645 / JCM 23072 / IMI 49137)</name>
    <name type="common">Acremonium chrysogenum</name>
    <dbReference type="NCBI Taxonomy" id="857340"/>
    <lineage>
        <taxon>Eukaryota</taxon>
        <taxon>Fungi</taxon>
        <taxon>Dikarya</taxon>
        <taxon>Ascomycota</taxon>
        <taxon>Pezizomycotina</taxon>
        <taxon>Sordariomycetes</taxon>
        <taxon>Hypocreomycetidae</taxon>
        <taxon>Hypocreales</taxon>
        <taxon>Bionectriaceae</taxon>
        <taxon>Hapsidospora</taxon>
    </lineage>
</organism>
<keyword evidence="15" id="KW-1185">Reference proteome</keyword>
<feature type="transmembrane region" description="Helical" evidence="12">
    <location>
        <begin position="431"/>
        <end position="452"/>
    </location>
</feature>
<dbReference type="Pfam" id="PF19316">
    <property type="entry name" value="PIGO_PIGG"/>
    <property type="match status" value="1"/>
</dbReference>
<keyword evidence="10 12" id="KW-0472">Membrane</keyword>
<feature type="transmembrane region" description="Helical" evidence="12">
    <location>
        <begin position="867"/>
        <end position="886"/>
    </location>
</feature>
<feature type="transmembrane region" description="Helical" evidence="12">
    <location>
        <begin position="572"/>
        <end position="589"/>
    </location>
</feature>
<protein>
    <recommendedName>
        <fullName evidence="4 12">GPI ethanolamine phosphate transferase 2</fullName>
    </recommendedName>
</protein>
<feature type="transmembrane region" description="Helical" evidence="12">
    <location>
        <begin position="459"/>
        <end position="480"/>
    </location>
</feature>
<feature type="transmembrane region" description="Helical" evidence="12">
    <location>
        <begin position="826"/>
        <end position="855"/>
    </location>
</feature>
<evidence type="ECO:0000259" key="13">
    <source>
        <dbReference type="Pfam" id="PF19316"/>
    </source>
</evidence>
<dbReference type="PANTHER" id="PTHR23072">
    <property type="entry name" value="PHOSPHATIDYLINOSITOL GLYCAN-RELATED"/>
    <property type="match status" value="1"/>
</dbReference>
<dbReference type="InterPro" id="IPR017850">
    <property type="entry name" value="Alkaline_phosphatase_core_sf"/>
</dbReference>
<gene>
    <name evidence="14" type="ORF">ACRE_068410</name>
</gene>
<dbReference type="HOGENOM" id="CLU_004770_0_0_1"/>
<comment type="subcellular location">
    <subcellularLocation>
        <location evidence="1 12">Endoplasmic reticulum membrane</location>
        <topology evidence="1 12">Multi-pass membrane protein</topology>
    </subcellularLocation>
</comment>
<evidence type="ECO:0000256" key="6">
    <source>
        <dbReference type="ARBA" id="ARBA00022679"/>
    </source>
</evidence>
<evidence type="ECO:0000256" key="2">
    <source>
        <dbReference type="ARBA" id="ARBA00004687"/>
    </source>
</evidence>
<evidence type="ECO:0000256" key="12">
    <source>
        <dbReference type="RuleBase" id="RU367106"/>
    </source>
</evidence>
<dbReference type="UniPathway" id="UPA00196"/>
<keyword evidence="8 12" id="KW-0256">Endoplasmic reticulum</keyword>